<gene>
    <name evidence="2" type="ORF">IQ260_10370</name>
</gene>
<evidence type="ECO:0000259" key="1">
    <source>
        <dbReference type="Pfam" id="PF13744"/>
    </source>
</evidence>
<evidence type="ECO:0000313" key="3">
    <source>
        <dbReference type="Proteomes" id="UP000615026"/>
    </source>
</evidence>
<dbReference type="Proteomes" id="UP000615026">
    <property type="component" value="Unassembled WGS sequence"/>
</dbReference>
<organism evidence="2 3">
    <name type="scientific">Leptolyngbya cf. ectocarpi LEGE 11479</name>
    <dbReference type="NCBI Taxonomy" id="1828722"/>
    <lineage>
        <taxon>Bacteria</taxon>
        <taxon>Bacillati</taxon>
        <taxon>Cyanobacteriota</taxon>
        <taxon>Cyanophyceae</taxon>
        <taxon>Leptolyngbyales</taxon>
        <taxon>Leptolyngbyaceae</taxon>
        <taxon>Leptolyngbya group</taxon>
        <taxon>Leptolyngbya</taxon>
    </lineage>
</organism>
<dbReference type="InterPro" id="IPR039554">
    <property type="entry name" value="HigA2-like_HTH"/>
</dbReference>
<name>A0A928X137_LEPEC</name>
<dbReference type="Gene3D" id="1.10.260.40">
    <property type="entry name" value="lambda repressor-like DNA-binding domains"/>
    <property type="match status" value="1"/>
</dbReference>
<evidence type="ECO:0000313" key="2">
    <source>
        <dbReference type="EMBL" id="MBE9067059.1"/>
    </source>
</evidence>
<reference evidence="2" key="1">
    <citation type="submission" date="2020-10" db="EMBL/GenBank/DDBJ databases">
        <authorList>
            <person name="Castelo-Branco R."/>
            <person name="Eusebio N."/>
            <person name="Adriana R."/>
            <person name="Vieira A."/>
            <person name="Brugerolle De Fraissinette N."/>
            <person name="Rezende De Castro R."/>
            <person name="Schneider M.P."/>
            <person name="Vasconcelos V."/>
            <person name="Leao P.N."/>
        </authorList>
    </citation>
    <scope>NUCLEOTIDE SEQUENCE</scope>
    <source>
        <strain evidence="2">LEGE 11479</strain>
    </source>
</reference>
<dbReference type="EMBL" id="JADEXP010000073">
    <property type="protein sequence ID" value="MBE9067059.1"/>
    <property type="molecule type" value="Genomic_DNA"/>
</dbReference>
<dbReference type="AlphaFoldDB" id="A0A928X137"/>
<sequence>MNTLQNVGLSSLTVTDYETLDIEMAELESLRIRTELMLALQRYIQERQWSPEEAARAFRQSSPRMQNLINGEISRFSMEDLIHLLTKAGLKIQLSVLTPSVL</sequence>
<dbReference type="SUPFAM" id="SSF47413">
    <property type="entry name" value="lambda repressor-like DNA-binding domains"/>
    <property type="match status" value="1"/>
</dbReference>
<dbReference type="Pfam" id="PF13744">
    <property type="entry name" value="HTH_37"/>
    <property type="match status" value="1"/>
</dbReference>
<dbReference type="GO" id="GO:0003677">
    <property type="term" value="F:DNA binding"/>
    <property type="evidence" value="ECO:0007669"/>
    <property type="project" value="InterPro"/>
</dbReference>
<keyword evidence="3" id="KW-1185">Reference proteome</keyword>
<feature type="domain" description="HigA2-like helix-turn-helix" evidence="1">
    <location>
        <begin position="21"/>
        <end position="96"/>
    </location>
</feature>
<protein>
    <submittedName>
        <fullName evidence="2">XRE family transcriptional regulator</fullName>
    </submittedName>
</protein>
<comment type="caution">
    <text evidence="2">The sequence shown here is derived from an EMBL/GenBank/DDBJ whole genome shotgun (WGS) entry which is preliminary data.</text>
</comment>
<dbReference type="InterPro" id="IPR010982">
    <property type="entry name" value="Lambda_DNA-bd_dom_sf"/>
</dbReference>
<proteinExistence type="predicted"/>
<accession>A0A928X137</accession>